<feature type="chain" id="PRO_5044701670" evidence="2">
    <location>
        <begin position="25"/>
        <end position="292"/>
    </location>
</feature>
<dbReference type="Pfam" id="PF04199">
    <property type="entry name" value="Cyclase"/>
    <property type="match status" value="1"/>
</dbReference>
<dbReference type="InterPro" id="IPR007325">
    <property type="entry name" value="KFase/CYL"/>
</dbReference>
<evidence type="ECO:0000256" key="1">
    <source>
        <dbReference type="ARBA" id="ARBA00007865"/>
    </source>
</evidence>
<dbReference type="PANTHER" id="PTHR31118">
    <property type="entry name" value="CYCLASE-LIKE PROTEIN 2"/>
    <property type="match status" value="1"/>
</dbReference>
<dbReference type="PANTHER" id="PTHR31118:SF12">
    <property type="entry name" value="CYCLASE-LIKE PROTEIN 2"/>
    <property type="match status" value="1"/>
</dbReference>
<protein>
    <submittedName>
        <fullName evidence="4 5">Kynurenine formamidase-like</fullName>
    </submittedName>
</protein>
<dbReference type="GO" id="GO:0019441">
    <property type="term" value="P:L-tryptophan catabolic process to kynurenine"/>
    <property type="evidence" value="ECO:0007669"/>
    <property type="project" value="InterPro"/>
</dbReference>
<evidence type="ECO:0000256" key="2">
    <source>
        <dbReference type="SAM" id="SignalP"/>
    </source>
</evidence>
<organism evidence="3 4">
    <name type="scientific">Biomphalaria glabrata</name>
    <name type="common">Bloodfluke planorb</name>
    <name type="synonym">Freshwater snail</name>
    <dbReference type="NCBI Taxonomy" id="6526"/>
    <lineage>
        <taxon>Eukaryota</taxon>
        <taxon>Metazoa</taxon>
        <taxon>Spiralia</taxon>
        <taxon>Lophotrochozoa</taxon>
        <taxon>Mollusca</taxon>
        <taxon>Gastropoda</taxon>
        <taxon>Heterobranchia</taxon>
        <taxon>Euthyneura</taxon>
        <taxon>Panpulmonata</taxon>
        <taxon>Hygrophila</taxon>
        <taxon>Lymnaeoidea</taxon>
        <taxon>Planorbidae</taxon>
        <taxon>Biomphalaria</taxon>
    </lineage>
</organism>
<dbReference type="RefSeq" id="XP_013084776.2">
    <property type="nucleotide sequence ID" value="XM_013229322.2"/>
</dbReference>
<dbReference type="Gene3D" id="3.50.30.50">
    <property type="entry name" value="Putative cyclase"/>
    <property type="match status" value="1"/>
</dbReference>
<dbReference type="Proteomes" id="UP001165740">
    <property type="component" value="Chromosome 4"/>
</dbReference>
<reference evidence="4 5" key="1">
    <citation type="submission" date="2025-04" db="UniProtKB">
        <authorList>
            <consortium name="RefSeq"/>
        </authorList>
    </citation>
    <scope>IDENTIFICATION</scope>
</reference>
<dbReference type="SUPFAM" id="SSF102198">
    <property type="entry name" value="Putative cyclase"/>
    <property type="match status" value="1"/>
</dbReference>
<dbReference type="InterPro" id="IPR037175">
    <property type="entry name" value="KFase_sf"/>
</dbReference>
<dbReference type="AlphaFoldDB" id="A0A9U8EFT4"/>
<accession>A0A9U8EFT4</accession>
<keyword evidence="2" id="KW-0732">Signal</keyword>
<sequence>MYIERTLPFNVWVCFITSVASVQSKDNTYIDLSHPQSPTTIYWPGQPRFNRTVVAKGSNENNVWIEVGAYNSGEHGGTHMDAPRHFYPTGFDLKDLPLERTIADGVMIDVRSEAEANIDYQLTVEKLLAWEENHGRLPPRAAVVVNNGWTSRWPDPLSFFGTKNGNNYTSFHFPIVSIEAAEWLLQNRDLKILALDVPSPDGATDDTFPVHQLLLSRNIIIVENVMVPNTLPARGFRFHAAPIRIEGGTGVQTRVYAILNDASSCANEIPPTFLLLLFLAAAAVFNYRRLAV</sequence>
<dbReference type="RefSeq" id="XP_055884003.1">
    <property type="nucleotide sequence ID" value="XM_056028028.1"/>
</dbReference>
<gene>
    <name evidence="4 5" type="primary">LOC106069616</name>
</gene>
<proteinExistence type="inferred from homology"/>
<dbReference type="GeneID" id="106069616"/>
<feature type="signal peptide" evidence="2">
    <location>
        <begin position="1"/>
        <end position="24"/>
    </location>
</feature>
<evidence type="ECO:0000313" key="4">
    <source>
        <dbReference type="RefSeq" id="XP_013084776.2"/>
    </source>
</evidence>
<dbReference type="GO" id="GO:0004061">
    <property type="term" value="F:arylformamidase activity"/>
    <property type="evidence" value="ECO:0007669"/>
    <property type="project" value="InterPro"/>
</dbReference>
<evidence type="ECO:0000313" key="5">
    <source>
        <dbReference type="RefSeq" id="XP_055884003.1"/>
    </source>
</evidence>
<dbReference type="OMA" id="WITIRRM"/>
<dbReference type="OrthoDB" id="7108654at2759"/>
<name>A0A9U8EFT4_BIOGL</name>
<evidence type="ECO:0000313" key="3">
    <source>
        <dbReference type="Proteomes" id="UP001165740"/>
    </source>
</evidence>
<dbReference type="KEGG" id="bgt:106069616"/>
<keyword evidence="3" id="KW-1185">Reference proteome</keyword>
<comment type="similarity">
    <text evidence="1">Belongs to the Cyclase 1 superfamily.</text>
</comment>